<dbReference type="SUPFAM" id="SSF140453">
    <property type="entry name" value="EsxAB dimer-like"/>
    <property type="match status" value="1"/>
</dbReference>
<accession>A0A4V3C9Y3</accession>
<evidence type="ECO:0000313" key="3">
    <source>
        <dbReference type="Proteomes" id="UP000295388"/>
    </source>
</evidence>
<evidence type="ECO:0000256" key="1">
    <source>
        <dbReference type="SAM" id="MobiDB-lite"/>
    </source>
</evidence>
<name>A0A4V3C9Y3_9ACTN</name>
<reference evidence="2 3" key="1">
    <citation type="submission" date="2019-03" db="EMBL/GenBank/DDBJ databases">
        <title>Genomic Encyclopedia of Type Strains, Phase III (KMG-III): the genomes of soil and plant-associated and newly described type strains.</title>
        <authorList>
            <person name="Whitman W."/>
        </authorList>
    </citation>
    <scope>NUCLEOTIDE SEQUENCE [LARGE SCALE GENOMIC DNA]</scope>
    <source>
        <strain evidence="2 3">VKM Ac-2527</strain>
    </source>
</reference>
<dbReference type="EMBL" id="SNWQ01000008">
    <property type="protein sequence ID" value="TDO47887.1"/>
    <property type="molecule type" value="Genomic_DNA"/>
</dbReference>
<keyword evidence="3" id="KW-1185">Reference proteome</keyword>
<feature type="region of interest" description="Disordered" evidence="1">
    <location>
        <begin position="85"/>
        <end position="113"/>
    </location>
</feature>
<dbReference type="InterPro" id="IPR036689">
    <property type="entry name" value="ESAT-6-like_sf"/>
</dbReference>
<proteinExistence type="predicted"/>
<dbReference type="AlphaFoldDB" id="A0A4V3C9Y3"/>
<dbReference type="Gene3D" id="1.10.287.1060">
    <property type="entry name" value="ESAT-6-like"/>
    <property type="match status" value="1"/>
</dbReference>
<evidence type="ECO:0000313" key="2">
    <source>
        <dbReference type="EMBL" id="TDO47887.1"/>
    </source>
</evidence>
<dbReference type="Proteomes" id="UP000295388">
    <property type="component" value="Unassembled WGS sequence"/>
</dbReference>
<comment type="caution">
    <text evidence="2">The sequence shown here is derived from an EMBL/GenBank/DDBJ whole genome shotgun (WGS) entry which is preliminary data.</text>
</comment>
<sequence>MSGQRWDMGKDTLSTLAKKTGTGTQDLGGLVKRLAAAAQPLEGKIQGGGYQAFQSFKGRVDGIAADLNAGLAAIAKGQQGMDAATRTGESDMAQAAKKAEGAANFDGAKFNKR</sequence>
<gene>
    <name evidence="2" type="ORF">EV643_108201</name>
</gene>
<organism evidence="2 3">
    <name type="scientific">Kribbella caucasensis</name>
    <dbReference type="NCBI Taxonomy" id="2512215"/>
    <lineage>
        <taxon>Bacteria</taxon>
        <taxon>Bacillati</taxon>
        <taxon>Actinomycetota</taxon>
        <taxon>Actinomycetes</taxon>
        <taxon>Propionibacteriales</taxon>
        <taxon>Kribbellaceae</taxon>
        <taxon>Kribbella</taxon>
    </lineage>
</organism>
<protein>
    <submittedName>
        <fullName evidence="2">Uncharacterized protein</fullName>
    </submittedName>
</protein>